<organism evidence="2 3">
    <name type="scientific">Meganyctiphanes norvegica</name>
    <name type="common">Northern krill</name>
    <name type="synonym">Thysanopoda norvegica</name>
    <dbReference type="NCBI Taxonomy" id="48144"/>
    <lineage>
        <taxon>Eukaryota</taxon>
        <taxon>Metazoa</taxon>
        <taxon>Ecdysozoa</taxon>
        <taxon>Arthropoda</taxon>
        <taxon>Crustacea</taxon>
        <taxon>Multicrustacea</taxon>
        <taxon>Malacostraca</taxon>
        <taxon>Eumalacostraca</taxon>
        <taxon>Eucarida</taxon>
        <taxon>Euphausiacea</taxon>
        <taxon>Euphausiidae</taxon>
        <taxon>Meganyctiphanes</taxon>
    </lineage>
</organism>
<dbReference type="Proteomes" id="UP001497623">
    <property type="component" value="Unassembled WGS sequence"/>
</dbReference>
<reference evidence="2 3" key="1">
    <citation type="submission" date="2024-05" db="EMBL/GenBank/DDBJ databases">
        <authorList>
            <person name="Wallberg A."/>
        </authorList>
    </citation>
    <scope>NUCLEOTIDE SEQUENCE [LARGE SCALE GENOMIC DNA]</scope>
</reference>
<dbReference type="EMBL" id="CAXKWB010003582">
    <property type="protein sequence ID" value="CAL4069536.1"/>
    <property type="molecule type" value="Genomic_DNA"/>
</dbReference>
<evidence type="ECO:0000256" key="1">
    <source>
        <dbReference type="SAM" id="SignalP"/>
    </source>
</evidence>
<sequence length="111" mass="12760">MGKLWGKSLALPKVFLDLGVMSFTTEQVQAMQVIENTVFRQILRTSCVTPNAVLRGEVGSSRMENRMVESRFLFVKSIWEGNNEMVKEVLRKVKENTGNSWNKKKNEYMGK</sequence>
<comment type="caution">
    <text evidence="2">The sequence shown here is derived from an EMBL/GenBank/DDBJ whole genome shotgun (WGS) entry which is preliminary data.</text>
</comment>
<evidence type="ECO:0000313" key="3">
    <source>
        <dbReference type="Proteomes" id="UP001497623"/>
    </source>
</evidence>
<protein>
    <submittedName>
        <fullName evidence="2">Uncharacterized protein</fullName>
    </submittedName>
</protein>
<name>A0AAV2Q3F2_MEGNR</name>
<keyword evidence="3" id="KW-1185">Reference proteome</keyword>
<evidence type="ECO:0000313" key="2">
    <source>
        <dbReference type="EMBL" id="CAL4069536.1"/>
    </source>
</evidence>
<accession>A0AAV2Q3F2</accession>
<keyword evidence="1" id="KW-0732">Signal</keyword>
<feature type="signal peptide" evidence="1">
    <location>
        <begin position="1"/>
        <end position="30"/>
    </location>
</feature>
<dbReference type="AlphaFoldDB" id="A0AAV2Q3F2"/>
<proteinExistence type="predicted"/>
<gene>
    <name evidence="2" type="ORF">MNOR_LOCUS7932</name>
</gene>
<feature type="non-terminal residue" evidence="2">
    <location>
        <position position="111"/>
    </location>
</feature>
<feature type="chain" id="PRO_5043449826" evidence="1">
    <location>
        <begin position="31"/>
        <end position="111"/>
    </location>
</feature>